<dbReference type="InParanoid" id="B0DPG9"/>
<dbReference type="AlphaFoldDB" id="B0DPG9"/>
<keyword evidence="2" id="KW-1185">Reference proteome</keyword>
<organism evidence="2">
    <name type="scientific">Laccaria bicolor (strain S238N-H82 / ATCC MYA-4686)</name>
    <name type="common">Bicoloured deceiver</name>
    <name type="synonym">Laccaria laccata var. bicolor</name>
    <dbReference type="NCBI Taxonomy" id="486041"/>
    <lineage>
        <taxon>Eukaryota</taxon>
        <taxon>Fungi</taxon>
        <taxon>Dikarya</taxon>
        <taxon>Basidiomycota</taxon>
        <taxon>Agaricomycotina</taxon>
        <taxon>Agaricomycetes</taxon>
        <taxon>Agaricomycetidae</taxon>
        <taxon>Agaricales</taxon>
        <taxon>Agaricineae</taxon>
        <taxon>Hydnangiaceae</taxon>
        <taxon>Laccaria</taxon>
    </lineage>
</organism>
<evidence type="ECO:0000313" key="2">
    <source>
        <dbReference type="Proteomes" id="UP000001194"/>
    </source>
</evidence>
<proteinExistence type="predicted"/>
<dbReference type="EMBL" id="DS547124">
    <property type="protein sequence ID" value="EDR03451.1"/>
    <property type="molecule type" value="Genomic_DNA"/>
</dbReference>
<dbReference type="HOGENOM" id="CLU_806688_0_0_1"/>
<protein>
    <submittedName>
        <fullName evidence="1">Predicted protein</fullName>
    </submittedName>
</protein>
<dbReference type="KEGG" id="lbc:LACBIDRAFT_307148"/>
<evidence type="ECO:0000313" key="1">
    <source>
        <dbReference type="EMBL" id="EDR03451.1"/>
    </source>
</evidence>
<dbReference type="GeneID" id="6081526"/>
<dbReference type="RefSeq" id="XP_001885907.1">
    <property type="nucleotide sequence ID" value="XM_001885872.1"/>
</dbReference>
<sequence length="344" mass="38229">MLELTSEPPILNSGVAFALSITVRVVGAPPSVGRSVGDMELVSDVQVPGRWSVLILKGYKVYRGAISNVDTINAGEPSWFRYRRSIQVVRCLSVRTLAQLPIIPRSKPEIQLRSQGLGWATGMSLGGRGNFDTVGAYALFWVAPKTELSAIGKSVLGVRFSRWAYKGSPQNFHASIDKWICTSVLYLNRKSTSKSINFLLIVIDVDWREPRQVLDFEFGFRIRELILKPPRGSPDRFYLKSRSTWRRGSLHKGGISLHDCIASPQMHAVSRASVNTDFLSGGGKEGRRLYVAGGKALRKDRIGIQKKLYSRFVRLSITSSTDVNKSHNRTNPSALLASNILNLR</sequence>
<dbReference type="Proteomes" id="UP000001194">
    <property type="component" value="Unassembled WGS sequence"/>
</dbReference>
<reference evidence="1 2" key="1">
    <citation type="journal article" date="2008" name="Nature">
        <title>The genome of Laccaria bicolor provides insights into mycorrhizal symbiosis.</title>
        <authorList>
            <person name="Martin F."/>
            <person name="Aerts A."/>
            <person name="Ahren D."/>
            <person name="Brun A."/>
            <person name="Danchin E.G.J."/>
            <person name="Duchaussoy F."/>
            <person name="Gibon J."/>
            <person name="Kohler A."/>
            <person name="Lindquist E."/>
            <person name="Pereda V."/>
            <person name="Salamov A."/>
            <person name="Shapiro H.J."/>
            <person name="Wuyts J."/>
            <person name="Blaudez D."/>
            <person name="Buee M."/>
            <person name="Brokstein P."/>
            <person name="Canbaeck B."/>
            <person name="Cohen D."/>
            <person name="Courty P.E."/>
            <person name="Coutinho P.M."/>
            <person name="Delaruelle C."/>
            <person name="Detter J.C."/>
            <person name="Deveau A."/>
            <person name="DiFazio S."/>
            <person name="Duplessis S."/>
            <person name="Fraissinet-Tachet L."/>
            <person name="Lucic E."/>
            <person name="Frey-Klett P."/>
            <person name="Fourrey C."/>
            <person name="Feussner I."/>
            <person name="Gay G."/>
            <person name="Grimwood J."/>
            <person name="Hoegger P.J."/>
            <person name="Jain P."/>
            <person name="Kilaru S."/>
            <person name="Labbe J."/>
            <person name="Lin Y.C."/>
            <person name="Legue V."/>
            <person name="Le Tacon F."/>
            <person name="Marmeisse R."/>
            <person name="Melayah D."/>
            <person name="Montanini B."/>
            <person name="Muratet M."/>
            <person name="Nehls U."/>
            <person name="Niculita-Hirzel H."/>
            <person name="Oudot-Le Secq M.P."/>
            <person name="Peter M."/>
            <person name="Quesneville H."/>
            <person name="Rajashekar B."/>
            <person name="Reich M."/>
            <person name="Rouhier N."/>
            <person name="Schmutz J."/>
            <person name="Yin T."/>
            <person name="Chalot M."/>
            <person name="Henrissat B."/>
            <person name="Kuees U."/>
            <person name="Lucas S."/>
            <person name="Van de Peer Y."/>
            <person name="Podila G.K."/>
            <person name="Polle A."/>
            <person name="Pukkila P.J."/>
            <person name="Richardson P.M."/>
            <person name="Rouze P."/>
            <person name="Sanders I.R."/>
            <person name="Stajich J.E."/>
            <person name="Tunlid A."/>
            <person name="Tuskan G."/>
            <person name="Grigoriev I.V."/>
        </authorList>
    </citation>
    <scope>NUCLEOTIDE SEQUENCE [LARGE SCALE GENOMIC DNA]</scope>
    <source>
        <strain evidence="2">S238N-H82 / ATCC MYA-4686</strain>
    </source>
</reference>
<accession>B0DPG9</accession>
<gene>
    <name evidence="1" type="ORF">LACBIDRAFT_307148</name>
</gene>
<name>B0DPG9_LACBS</name>